<dbReference type="Proteomes" id="UP000252519">
    <property type="component" value="Unassembled WGS sequence"/>
</dbReference>
<dbReference type="EMBL" id="JOJR01001196">
    <property type="protein sequence ID" value="RCN31894.1"/>
    <property type="molecule type" value="Genomic_DNA"/>
</dbReference>
<evidence type="ECO:0000313" key="2">
    <source>
        <dbReference type="EMBL" id="RCN31894.1"/>
    </source>
</evidence>
<protein>
    <submittedName>
        <fullName evidence="2">Uncharacterized protein</fullName>
    </submittedName>
</protein>
<name>A0A368FI49_ANCCA</name>
<proteinExistence type="predicted"/>
<keyword evidence="3" id="KW-1185">Reference proteome</keyword>
<evidence type="ECO:0000313" key="3">
    <source>
        <dbReference type="Proteomes" id="UP000252519"/>
    </source>
</evidence>
<reference evidence="2 3" key="1">
    <citation type="submission" date="2014-10" db="EMBL/GenBank/DDBJ databases">
        <title>Draft genome of the hookworm Ancylostoma caninum.</title>
        <authorList>
            <person name="Mitreva M."/>
        </authorList>
    </citation>
    <scope>NUCLEOTIDE SEQUENCE [LARGE SCALE GENOMIC DNA]</scope>
    <source>
        <strain evidence="2 3">Baltimore</strain>
    </source>
</reference>
<organism evidence="2 3">
    <name type="scientific">Ancylostoma caninum</name>
    <name type="common">Dog hookworm</name>
    <dbReference type="NCBI Taxonomy" id="29170"/>
    <lineage>
        <taxon>Eukaryota</taxon>
        <taxon>Metazoa</taxon>
        <taxon>Ecdysozoa</taxon>
        <taxon>Nematoda</taxon>
        <taxon>Chromadorea</taxon>
        <taxon>Rhabditida</taxon>
        <taxon>Rhabditina</taxon>
        <taxon>Rhabditomorpha</taxon>
        <taxon>Strongyloidea</taxon>
        <taxon>Ancylostomatidae</taxon>
        <taxon>Ancylostomatinae</taxon>
        <taxon>Ancylostoma</taxon>
    </lineage>
</organism>
<dbReference type="AlphaFoldDB" id="A0A368FI49"/>
<accession>A0A368FI49</accession>
<feature type="compositionally biased region" description="Acidic residues" evidence="1">
    <location>
        <begin position="66"/>
        <end position="78"/>
    </location>
</feature>
<sequence length="78" mass="8458">MDCTINGIVGETTGVTEVGPFAPSYTEQRTEACTPAQPEAVVKEEPQDDGPPPPKRVRGFSVNEILEVEDDTNDEQKP</sequence>
<feature type="region of interest" description="Disordered" evidence="1">
    <location>
        <begin position="26"/>
        <end position="78"/>
    </location>
</feature>
<comment type="caution">
    <text evidence="2">The sequence shown here is derived from an EMBL/GenBank/DDBJ whole genome shotgun (WGS) entry which is preliminary data.</text>
</comment>
<evidence type="ECO:0000256" key="1">
    <source>
        <dbReference type="SAM" id="MobiDB-lite"/>
    </source>
</evidence>
<gene>
    <name evidence="2" type="ORF">ANCCAN_22313</name>
</gene>